<evidence type="ECO:0000259" key="20">
    <source>
        <dbReference type="Pfam" id="PF05524"/>
    </source>
</evidence>
<evidence type="ECO:0000256" key="7">
    <source>
        <dbReference type="ARBA" id="ARBA00016544"/>
    </source>
</evidence>
<dbReference type="PIRSF" id="PIRSF000732">
    <property type="entry name" value="PTS_enzyme_I"/>
    <property type="match status" value="1"/>
</dbReference>
<dbReference type="InterPro" id="IPR036618">
    <property type="entry name" value="PtsI_HPr-bd_sf"/>
</dbReference>
<feature type="domain" description="Phosphotransferase system enzyme I N-terminal" evidence="20">
    <location>
        <begin position="11"/>
        <end position="133"/>
    </location>
</feature>
<dbReference type="Gene3D" id="3.20.20.60">
    <property type="entry name" value="Phosphoenolpyruvate-binding domains"/>
    <property type="match status" value="1"/>
</dbReference>
<dbReference type="InterPro" id="IPR008731">
    <property type="entry name" value="PTS_EIN"/>
</dbReference>
<dbReference type="Pfam" id="PF00391">
    <property type="entry name" value="PEP-utilizers"/>
    <property type="match status" value="1"/>
</dbReference>
<reference evidence="22" key="1">
    <citation type="journal article" date="2019" name="Int. J. Syst. Evol. Microbiol.">
        <title>The Global Catalogue of Microorganisms (GCM) 10K type strain sequencing project: providing services to taxonomists for standard genome sequencing and annotation.</title>
        <authorList>
            <consortium name="The Broad Institute Genomics Platform"/>
            <consortium name="The Broad Institute Genome Sequencing Center for Infectious Disease"/>
            <person name="Wu L."/>
            <person name="Ma J."/>
        </authorList>
    </citation>
    <scope>NUCLEOTIDE SEQUENCE [LARGE SCALE GENOMIC DNA]</scope>
    <source>
        <strain evidence="22">TISTR 1827</strain>
    </source>
</reference>
<protein>
    <recommendedName>
        <fullName evidence="7 17">Phosphoenolpyruvate-protein phosphotransferase</fullName>
        <ecNumber evidence="6 17">2.7.3.9</ecNumber>
    </recommendedName>
    <alternativeName>
        <fullName evidence="16 17">Phosphotransferase system, enzyme I</fullName>
    </alternativeName>
</protein>
<keyword evidence="22" id="KW-1185">Reference proteome</keyword>
<dbReference type="InterPro" id="IPR040442">
    <property type="entry name" value="Pyrv_kinase-like_dom_sf"/>
</dbReference>
<evidence type="ECO:0000256" key="13">
    <source>
        <dbReference type="ARBA" id="ARBA00022723"/>
    </source>
</evidence>
<dbReference type="Pfam" id="PF05524">
    <property type="entry name" value="PEP-utilisers_N"/>
    <property type="match status" value="1"/>
</dbReference>
<keyword evidence="15 17" id="KW-0460">Magnesium</keyword>
<dbReference type="EC" id="2.7.3.9" evidence="6 17"/>
<evidence type="ECO:0000256" key="1">
    <source>
        <dbReference type="ARBA" id="ARBA00000683"/>
    </source>
</evidence>
<dbReference type="InterPro" id="IPR000121">
    <property type="entry name" value="PEP_util_C"/>
</dbReference>
<evidence type="ECO:0000313" key="21">
    <source>
        <dbReference type="EMBL" id="MFD2660580.1"/>
    </source>
</evidence>
<keyword evidence="9 17" id="KW-0963">Cytoplasm</keyword>
<comment type="cofactor">
    <cofactor evidence="2 17">
        <name>Mg(2+)</name>
        <dbReference type="ChEBI" id="CHEBI:18420"/>
    </cofactor>
</comment>
<keyword evidence="12 17" id="KW-0598">Phosphotransferase system</keyword>
<dbReference type="GO" id="GO:0008965">
    <property type="term" value="F:phosphoenolpyruvate-protein phosphotransferase activity"/>
    <property type="evidence" value="ECO:0007669"/>
    <property type="project" value="UniProtKB-EC"/>
</dbReference>
<dbReference type="NCBIfam" id="TIGR01417">
    <property type="entry name" value="PTS_I_fam"/>
    <property type="match status" value="1"/>
</dbReference>
<evidence type="ECO:0000259" key="19">
    <source>
        <dbReference type="Pfam" id="PF02896"/>
    </source>
</evidence>
<keyword evidence="13 17" id="KW-0479">Metal-binding</keyword>
<evidence type="ECO:0000313" key="22">
    <source>
        <dbReference type="Proteomes" id="UP001597493"/>
    </source>
</evidence>
<keyword evidence="8 17" id="KW-0813">Transport</keyword>
<evidence type="ECO:0000256" key="15">
    <source>
        <dbReference type="ARBA" id="ARBA00022842"/>
    </source>
</evidence>
<dbReference type="PRINTS" id="PR01736">
    <property type="entry name" value="PHPHTRNFRASE"/>
</dbReference>
<comment type="similarity">
    <text evidence="5 17">Belongs to the PEP-utilizing enzyme family.</text>
</comment>
<dbReference type="SUPFAM" id="SSF52009">
    <property type="entry name" value="Phosphohistidine domain"/>
    <property type="match status" value="1"/>
</dbReference>
<dbReference type="InterPro" id="IPR015813">
    <property type="entry name" value="Pyrv/PenolPyrv_kinase-like_dom"/>
</dbReference>
<keyword evidence="14 17" id="KW-0418">Kinase</keyword>
<feature type="domain" description="PEP-utilising enzyme C-terminal" evidence="19">
    <location>
        <begin position="258"/>
        <end position="547"/>
    </location>
</feature>
<evidence type="ECO:0000256" key="9">
    <source>
        <dbReference type="ARBA" id="ARBA00022490"/>
    </source>
</evidence>
<evidence type="ECO:0000256" key="6">
    <source>
        <dbReference type="ARBA" id="ARBA00012232"/>
    </source>
</evidence>
<evidence type="ECO:0000256" key="2">
    <source>
        <dbReference type="ARBA" id="ARBA00001946"/>
    </source>
</evidence>
<organism evidence="21 22">
    <name type="scientific">Paenibacillus thailandensis</name>
    <dbReference type="NCBI Taxonomy" id="393250"/>
    <lineage>
        <taxon>Bacteria</taxon>
        <taxon>Bacillati</taxon>
        <taxon>Bacillota</taxon>
        <taxon>Bacilli</taxon>
        <taxon>Bacillales</taxon>
        <taxon>Paenibacillaceae</taxon>
        <taxon>Paenibacillus</taxon>
    </lineage>
</organism>
<comment type="function">
    <text evidence="3 17">General (non sugar-specific) component of the phosphoenolpyruvate-dependent sugar phosphotransferase system (sugar PTS). This major carbohydrate active-transport system catalyzes the phosphorylation of incoming sugar substrates concomitantly with their translocation across the cell membrane. Enzyme I transfers the phosphoryl group from phosphoenolpyruvate (PEP) to the phosphoryl carrier protein (HPr).</text>
</comment>
<proteinExistence type="inferred from homology"/>
<dbReference type="Pfam" id="PF02896">
    <property type="entry name" value="PEP-utilizers_C"/>
    <property type="match status" value="1"/>
</dbReference>
<dbReference type="InterPro" id="IPR024692">
    <property type="entry name" value="PTS_EI"/>
</dbReference>
<dbReference type="Proteomes" id="UP001597493">
    <property type="component" value="Unassembled WGS sequence"/>
</dbReference>
<evidence type="ECO:0000256" key="12">
    <source>
        <dbReference type="ARBA" id="ARBA00022683"/>
    </source>
</evidence>
<comment type="caution">
    <text evidence="21">The sequence shown here is derived from an EMBL/GenBank/DDBJ whole genome shotgun (WGS) entry which is preliminary data.</text>
</comment>
<evidence type="ECO:0000256" key="17">
    <source>
        <dbReference type="PIRNR" id="PIRNR000732"/>
    </source>
</evidence>
<evidence type="ECO:0000256" key="8">
    <source>
        <dbReference type="ARBA" id="ARBA00022448"/>
    </source>
</evidence>
<dbReference type="PANTHER" id="PTHR46244:SF3">
    <property type="entry name" value="PHOSPHOENOLPYRUVATE-PROTEIN PHOSPHOTRANSFERASE"/>
    <property type="match status" value="1"/>
</dbReference>
<evidence type="ECO:0000256" key="11">
    <source>
        <dbReference type="ARBA" id="ARBA00022679"/>
    </source>
</evidence>
<keyword evidence="10 17" id="KW-0762">Sugar transport</keyword>
<sequence>MTAHPSERRIRGLGVSEGIRIGKAFVYQPLKLEQIRETRTDNPESELRRLERAKAGCEAELAELVERAKQTVGEEKAAILKGQISFLNDPAFYPPMQQLIREEGLSAETAVLRTVNQVASLFESMASDYMKERAADVRDAGTRLMAHLVGRQGASLADIREKVIVVADDLSPSDTVQLDKSYVLGFVTRVGGTTSHTAILANSLGIAAVLGAGSGIDSIRHGADLIIDGTTGECIVDPGEATRLEYEAKMKAERAEQERLAEFGSRPAATKDGFAIEIAANIGTPQEAEGLPGKGAEAVGLYRTEFLFMGESKLPSEDVQYEAYRKAIEAMEGRPVVIRTLDIGGDKELPYLDLPAELNPFLGYRAIRLCLDRKELFLTQLRAIIRASAHGPVKVMFPMISGLEEWRAAKALFEEAKGGLAAEGVQIGEDIEVGIMIEIPAAALLADRFAKEVDFFSIGTNDLVQYTVAVDRMNEKVSYLYDYFHPSVIRLIKLVIDASNRHGKWTGMCGSMAGDPLAAPLLIGLGLQEWSMSPPKIARVKETVSSLDREDCLRLTERLLDLETPGEVRAELEAYLNRA</sequence>
<evidence type="ECO:0000256" key="4">
    <source>
        <dbReference type="ARBA" id="ARBA00004496"/>
    </source>
</evidence>
<dbReference type="InterPro" id="IPR036637">
    <property type="entry name" value="Phosphohistidine_dom_sf"/>
</dbReference>
<dbReference type="RefSeq" id="WP_379272148.1">
    <property type="nucleotide sequence ID" value="NZ_JBHUGT010000028.1"/>
</dbReference>
<dbReference type="InterPro" id="IPR006318">
    <property type="entry name" value="PTS_EI-like"/>
</dbReference>
<name>A0ABW5QWV8_9BACL</name>
<evidence type="ECO:0000256" key="10">
    <source>
        <dbReference type="ARBA" id="ARBA00022597"/>
    </source>
</evidence>
<evidence type="ECO:0000256" key="16">
    <source>
        <dbReference type="ARBA" id="ARBA00033235"/>
    </source>
</evidence>
<gene>
    <name evidence="21" type="primary">ptsP</name>
    <name evidence="21" type="ORF">ACFSW5_09955</name>
</gene>
<dbReference type="EMBL" id="JBHUMY010000009">
    <property type="protein sequence ID" value="MFD2660580.1"/>
    <property type="molecule type" value="Genomic_DNA"/>
</dbReference>
<accession>A0ABW5QWV8</accession>
<feature type="domain" description="PEP-utilising enzyme mobile" evidence="18">
    <location>
        <begin position="160"/>
        <end position="232"/>
    </location>
</feature>
<dbReference type="Gene3D" id="1.10.274.10">
    <property type="entry name" value="PtsI, HPr-binding domain"/>
    <property type="match status" value="1"/>
</dbReference>
<dbReference type="PANTHER" id="PTHR46244">
    <property type="entry name" value="PHOSPHOENOLPYRUVATE-PROTEIN PHOSPHOTRANSFERASE"/>
    <property type="match status" value="1"/>
</dbReference>
<dbReference type="Gene3D" id="3.50.30.10">
    <property type="entry name" value="Phosphohistidine domain"/>
    <property type="match status" value="1"/>
</dbReference>
<dbReference type="InterPro" id="IPR023151">
    <property type="entry name" value="PEP_util_CS"/>
</dbReference>
<evidence type="ECO:0000256" key="14">
    <source>
        <dbReference type="ARBA" id="ARBA00022777"/>
    </source>
</evidence>
<evidence type="ECO:0000256" key="3">
    <source>
        <dbReference type="ARBA" id="ARBA00002728"/>
    </source>
</evidence>
<dbReference type="InterPro" id="IPR008279">
    <property type="entry name" value="PEP-util_enz_mobile_dom"/>
</dbReference>
<evidence type="ECO:0000256" key="5">
    <source>
        <dbReference type="ARBA" id="ARBA00007837"/>
    </source>
</evidence>
<dbReference type="InterPro" id="IPR050499">
    <property type="entry name" value="PEP-utilizing_PTS_enzyme"/>
</dbReference>
<keyword evidence="11 17" id="KW-0808">Transferase</keyword>
<comment type="subcellular location">
    <subcellularLocation>
        <location evidence="4 17">Cytoplasm</location>
    </subcellularLocation>
</comment>
<dbReference type="SUPFAM" id="SSF51621">
    <property type="entry name" value="Phosphoenolpyruvate/pyruvate domain"/>
    <property type="match status" value="1"/>
</dbReference>
<evidence type="ECO:0000259" key="18">
    <source>
        <dbReference type="Pfam" id="PF00391"/>
    </source>
</evidence>
<comment type="catalytic activity">
    <reaction evidence="1 17">
        <text>L-histidyl-[protein] + phosphoenolpyruvate = N(pros)-phospho-L-histidyl-[protein] + pyruvate</text>
        <dbReference type="Rhea" id="RHEA:23880"/>
        <dbReference type="Rhea" id="RHEA-COMP:9745"/>
        <dbReference type="Rhea" id="RHEA-COMP:9746"/>
        <dbReference type="ChEBI" id="CHEBI:15361"/>
        <dbReference type="ChEBI" id="CHEBI:29979"/>
        <dbReference type="ChEBI" id="CHEBI:58702"/>
        <dbReference type="ChEBI" id="CHEBI:64837"/>
        <dbReference type="EC" id="2.7.3.9"/>
    </reaction>
</comment>
<dbReference type="PROSITE" id="PS00742">
    <property type="entry name" value="PEP_ENZYMES_2"/>
    <property type="match status" value="1"/>
</dbReference>
<dbReference type="SUPFAM" id="SSF47831">
    <property type="entry name" value="Enzyme I of the PEP:sugar phosphotransferase system HPr-binding (sub)domain"/>
    <property type="match status" value="1"/>
</dbReference>